<dbReference type="AlphaFoldDB" id="A0A2J0Z950"/>
<evidence type="ECO:0000313" key="2">
    <source>
        <dbReference type="Proteomes" id="UP000231987"/>
    </source>
</evidence>
<evidence type="ECO:0000313" key="1">
    <source>
        <dbReference type="EMBL" id="PJR17066.1"/>
    </source>
</evidence>
<dbReference type="SUPFAM" id="SSF140736">
    <property type="entry name" value="Rv1873-like"/>
    <property type="match status" value="1"/>
</dbReference>
<protein>
    <submittedName>
        <fullName evidence="1">Calpastatin</fullName>
    </submittedName>
</protein>
<dbReference type="InterPro" id="IPR014937">
    <property type="entry name" value="DUF1810"/>
</dbReference>
<dbReference type="InterPro" id="IPR036287">
    <property type="entry name" value="Rv1873-like_sf"/>
</dbReference>
<accession>A0A2J0Z950</accession>
<comment type="caution">
    <text evidence="1">The sequence shown here is derived from an EMBL/GenBank/DDBJ whole genome shotgun (WGS) entry which is preliminary data.</text>
</comment>
<dbReference type="PIRSF" id="PIRSF008546">
    <property type="entry name" value="UCP008546"/>
    <property type="match status" value="1"/>
</dbReference>
<sequence>MTREAFDLERFVAAQKSTYPAALAELRAGAKRTHWMWFIFPQIAGLGHSPTARFYALSGLGEARAYVGHPLLGRRILECTEAVNGVRGRTALEIFGRPDDLKFCSSMTLFEAAAPDVDAFTRALDLYFDGVRDKRTIEILGKS</sequence>
<dbReference type="Pfam" id="PF08837">
    <property type="entry name" value="DUF1810"/>
    <property type="match status" value="1"/>
</dbReference>
<name>A0A2J0Z950_RHIML</name>
<reference evidence="1 2" key="1">
    <citation type="submission" date="2017-06" db="EMBL/GenBank/DDBJ databases">
        <title>Ensifer strains isolated from leguminous trees and herbs display diverse denitrification phenotypes with some acting as strong N2O sinks.</title>
        <authorList>
            <person name="Woliy K."/>
            <person name="Mania D."/>
            <person name="Bakken L.R."/>
            <person name="Frostegard A."/>
        </authorList>
    </citation>
    <scope>NUCLEOTIDE SEQUENCE [LARGE SCALE GENOMIC DNA]</scope>
    <source>
        <strain evidence="1 2">AC50a</strain>
    </source>
</reference>
<dbReference type="EMBL" id="NJGD01000001">
    <property type="protein sequence ID" value="PJR17066.1"/>
    <property type="molecule type" value="Genomic_DNA"/>
</dbReference>
<proteinExistence type="predicted"/>
<dbReference type="RefSeq" id="WP_100669711.1">
    <property type="nucleotide sequence ID" value="NZ_NJGD01000001.1"/>
</dbReference>
<gene>
    <name evidence="1" type="ORF">CEJ86_02445</name>
</gene>
<dbReference type="Proteomes" id="UP000231987">
    <property type="component" value="Unassembled WGS sequence"/>
</dbReference>
<organism evidence="1 2">
    <name type="scientific">Rhizobium meliloti</name>
    <name type="common">Ensifer meliloti</name>
    <name type="synonym">Sinorhizobium meliloti</name>
    <dbReference type="NCBI Taxonomy" id="382"/>
    <lineage>
        <taxon>Bacteria</taxon>
        <taxon>Pseudomonadati</taxon>
        <taxon>Pseudomonadota</taxon>
        <taxon>Alphaproteobacteria</taxon>
        <taxon>Hyphomicrobiales</taxon>
        <taxon>Rhizobiaceae</taxon>
        <taxon>Sinorhizobium/Ensifer group</taxon>
        <taxon>Sinorhizobium</taxon>
    </lineage>
</organism>
<dbReference type="Gene3D" id="1.25.40.380">
    <property type="entry name" value="Protein of unknown function DUF1810"/>
    <property type="match status" value="1"/>
</dbReference>